<sequence>MEICVTAQAAGDGAHCPSGLRRARRSSCGGEKNRLDGDISLPRGLAWAGRRNPPTLAQLNTSTGHNGKKPPAGLSPEDFGPIPGKPSLNEQGPIEVLQSLHLGINRNSANSGSV</sequence>
<evidence type="ECO:0000313" key="3">
    <source>
        <dbReference type="Proteomes" id="UP000479710"/>
    </source>
</evidence>
<dbReference type="AlphaFoldDB" id="A0A6G1C8F2"/>
<gene>
    <name evidence="2" type="ORF">E2562_021848</name>
</gene>
<proteinExistence type="predicted"/>
<evidence type="ECO:0000256" key="1">
    <source>
        <dbReference type="SAM" id="MobiDB-lite"/>
    </source>
</evidence>
<keyword evidence="3" id="KW-1185">Reference proteome</keyword>
<feature type="compositionally biased region" description="Polar residues" evidence="1">
    <location>
        <begin position="55"/>
        <end position="65"/>
    </location>
</feature>
<organism evidence="2 3">
    <name type="scientific">Oryza meyeriana var. granulata</name>
    <dbReference type="NCBI Taxonomy" id="110450"/>
    <lineage>
        <taxon>Eukaryota</taxon>
        <taxon>Viridiplantae</taxon>
        <taxon>Streptophyta</taxon>
        <taxon>Embryophyta</taxon>
        <taxon>Tracheophyta</taxon>
        <taxon>Spermatophyta</taxon>
        <taxon>Magnoliopsida</taxon>
        <taxon>Liliopsida</taxon>
        <taxon>Poales</taxon>
        <taxon>Poaceae</taxon>
        <taxon>BOP clade</taxon>
        <taxon>Oryzoideae</taxon>
        <taxon>Oryzeae</taxon>
        <taxon>Oryzinae</taxon>
        <taxon>Oryza</taxon>
        <taxon>Oryza meyeriana</taxon>
    </lineage>
</organism>
<name>A0A6G1C8F2_9ORYZ</name>
<reference evidence="2 3" key="1">
    <citation type="submission" date="2019-11" db="EMBL/GenBank/DDBJ databases">
        <title>Whole genome sequence of Oryza granulata.</title>
        <authorList>
            <person name="Li W."/>
        </authorList>
    </citation>
    <scope>NUCLEOTIDE SEQUENCE [LARGE SCALE GENOMIC DNA]</scope>
    <source>
        <strain evidence="3">cv. Menghai</strain>
        <tissue evidence="2">Leaf</tissue>
    </source>
</reference>
<evidence type="ECO:0000313" key="2">
    <source>
        <dbReference type="EMBL" id="KAF0896311.1"/>
    </source>
</evidence>
<dbReference type="EMBL" id="SPHZ02000010">
    <property type="protein sequence ID" value="KAF0896311.1"/>
    <property type="molecule type" value="Genomic_DNA"/>
</dbReference>
<accession>A0A6G1C8F2</accession>
<protein>
    <submittedName>
        <fullName evidence="2">Uncharacterized protein</fullName>
    </submittedName>
</protein>
<feature type="region of interest" description="Disordered" evidence="1">
    <location>
        <begin position="11"/>
        <end position="90"/>
    </location>
</feature>
<dbReference type="Proteomes" id="UP000479710">
    <property type="component" value="Unassembled WGS sequence"/>
</dbReference>
<comment type="caution">
    <text evidence="2">The sequence shown here is derived from an EMBL/GenBank/DDBJ whole genome shotgun (WGS) entry which is preliminary data.</text>
</comment>